<protein>
    <recommendedName>
        <fullName evidence="3">RRM domain-containing protein</fullName>
    </recommendedName>
</protein>
<dbReference type="CDD" id="cd00590">
    <property type="entry name" value="RRM_SF"/>
    <property type="match status" value="1"/>
</dbReference>
<organism evidence="1 2">
    <name type="scientific">Rhizophagus irregularis</name>
    <dbReference type="NCBI Taxonomy" id="588596"/>
    <lineage>
        <taxon>Eukaryota</taxon>
        <taxon>Fungi</taxon>
        <taxon>Fungi incertae sedis</taxon>
        <taxon>Mucoromycota</taxon>
        <taxon>Glomeromycotina</taxon>
        <taxon>Glomeromycetes</taxon>
        <taxon>Glomerales</taxon>
        <taxon>Glomeraceae</taxon>
        <taxon>Rhizophagus</taxon>
    </lineage>
</organism>
<reference evidence="1 2" key="2">
    <citation type="submission" date="2017-09" db="EMBL/GenBank/DDBJ databases">
        <title>Extensive intraspecific genome diversity in a model arbuscular mycorrhizal fungus.</title>
        <authorList>
            <person name="Chen E.C."/>
            <person name="Morin E."/>
            <person name="Beaudet D."/>
            <person name="Noel J."/>
            <person name="Ndikumana S."/>
            <person name="Charron P."/>
            <person name="St-Onge C."/>
            <person name="Giorgi J."/>
            <person name="Grigoriev I.V."/>
            <person name="Roux C."/>
            <person name="Martin F.M."/>
            <person name="Corradi N."/>
        </authorList>
    </citation>
    <scope>NUCLEOTIDE SEQUENCE [LARGE SCALE GENOMIC DNA]</scope>
    <source>
        <strain evidence="1 2">A5</strain>
    </source>
</reference>
<dbReference type="AlphaFoldDB" id="A0A2N0NJ66"/>
<proteinExistence type="predicted"/>
<dbReference type="SUPFAM" id="SSF54928">
    <property type="entry name" value="RNA-binding domain, RBD"/>
    <property type="match status" value="1"/>
</dbReference>
<accession>A0A2N0NJ66</accession>
<gene>
    <name evidence="1" type="ORF">RhiirA5_438386</name>
</gene>
<name>A0A2N0NJ66_9GLOM</name>
<sequence>MFTAPFNILLNFLVSSDYKKTFNSSLESPHQDESNGDKLISVINIDGITKPSHQDESNGIHVITSPHNTTTPVETVDASIHAPSNTSGKGKAVAFEVPECQPSPDGNAAAIKSTPSRYHAAAYLRDAPDAIVPYDFTDCVNSPRADLLDLAFTHYSPADAKLSDEAKSLFVTDIPLFLNEMQVRQEFSCYGTVIKCKLTPKKHYYNGHIQFSFADAVTQFNDIWAIICLGNSLRVCLASFSKSQRDSRREHVAILAGIPKNIKEADLLEIATQVNAKALNVPLSISSYKPKPYVVDMAPS</sequence>
<evidence type="ECO:0008006" key="3">
    <source>
        <dbReference type="Google" id="ProtNLM"/>
    </source>
</evidence>
<dbReference type="InterPro" id="IPR012677">
    <property type="entry name" value="Nucleotide-bd_a/b_plait_sf"/>
</dbReference>
<reference evidence="1 2" key="1">
    <citation type="submission" date="2016-04" db="EMBL/GenBank/DDBJ databases">
        <title>Genome analyses suggest a sexual origin of heterokaryosis in a supposedly ancient asexual fungus.</title>
        <authorList>
            <person name="Ropars J."/>
            <person name="Sedzielewska K."/>
            <person name="Noel J."/>
            <person name="Charron P."/>
            <person name="Farinelli L."/>
            <person name="Marton T."/>
            <person name="Kruger M."/>
            <person name="Pelin A."/>
            <person name="Brachmann A."/>
            <person name="Corradi N."/>
        </authorList>
    </citation>
    <scope>NUCLEOTIDE SEQUENCE [LARGE SCALE GENOMIC DNA]</scope>
    <source>
        <strain evidence="1 2">A5</strain>
    </source>
</reference>
<dbReference type="EMBL" id="LLXJ01005795">
    <property type="protein sequence ID" value="PKB94617.1"/>
    <property type="molecule type" value="Genomic_DNA"/>
</dbReference>
<dbReference type="InterPro" id="IPR035979">
    <property type="entry name" value="RBD_domain_sf"/>
</dbReference>
<evidence type="ECO:0000313" key="1">
    <source>
        <dbReference type="EMBL" id="PKB94617.1"/>
    </source>
</evidence>
<dbReference type="Proteomes" id="UP000232722">
    <property type="component" value="Unassembled WGS sequence"/>
</dbReference>
<dbReference type="Gene3D" id="3.30.70.330">
    <property type="match status" value="1"/>
</dbReference>
<dbReference type="GO" id="GO:0003676">
    <property type="term" value="F:nucleic acid binding"/>
    <property type="evidence" value="ECO:0007669"/>
    <property type="project" value="InterPro"/>
</dbReference>
<evidence type="ECO:0000313" key="2">
    <source>
        <dbReference type="Proteomes" id="UP000232722"/>
    </source>
</evidence>
<comment type="caution">
    <text evidence="1">The sequence shown here is derived from an EMBL/GenBank/DDBJ whole genome shotgun (WGS) entry which is preliminary data.</text>
</comment>